<dbReference type="OMA" id="NIEASTC"/>
<dbReference type="PROSITE" id="PS00028">
    <property type="entry name" value="ZINC_FINGER_C2H2_1"/>
    <property type="match status" value="5"/>
</dbReference>
<protein>
    <recommendedName>
        <fullName evidence="7">C2H2-type domain-containing protein</fullName>
    </recommendedName>
</protein>
<dbReference type="KEGG" id="clec:106662999"/>
<dbReference type="AlphaFoldDB" id="A0A8I6RD26"/>
<feature type="domain" description="C2H2-type" evidence="7">
    <location>
        <begin position="450"/>
        <end position="478"/>
    </location>
</feature>
<dbReference type="InterPro" id="IPR013087">
    <property type="entry name" value="Znf_C2H2_type"/>
</dbReference>
<sequence>MPKKPRRAEKKPDPAPAKADDEAVVDIGTRNVKNWQFLRNKLNFSTDPDFVEYLLSAAEKYLCSKLLQFDKRPKPPNDYNDEEGQVLSAHSADSQKDEGKTNNLDLEDTDTSDTNNDKSSDIDSAAKPDDQVECHKINKKIKKITIKENYRERRLKEPHKKLDNSDVEVEEDDPKEERLVRNNLGIKLCCFCDLKHPDNLCPLKTPAYVIKDQVILQELVGEDCAKATLPSELELREVEAGGGLGVFTTAHIGKYTQFGPLVGCRIKEMEIADDYSMKHIWEVSQDFYLSTSSPEKSNWLRWLRPAMSRTERNIVPIEKDGQLFFITLIDILPNVELVFWAEMTGSWAAKKMEKTSCGGCNLQFEHAMYYRLHCAVFHEASLSLTVRKYHCKICGKAVLGKQNIMKHALLYHEGKGAYQCQFCSKFFLRLNYLEMHRNYGCSANPHRARPLCDYCGRKFCQPQKLKVHIKRMHSDLSEVLREFQCVDCLKVLGSRAALQRHTKEVHKRPSGVSCARCSKTFQNKSNLKIHMLTHSGVKPFKCQEDRCTAAFTTKQCLQFHYKKVHGLTEDRFPRIVRSVEYTFESYAGEKDQEDDSNREDSLSSETSLTKNPEPQEIQEVQIADPVPTCEETSVIEYHPSIVSKASKKWMGDHHPQEDYTEEAKIYRRPESSNASLLVEAAIDAAEKDLRPDFVETAPSPRSPPPYRSSPLPMYPSPRYERQYLTPPHDLVHEDHRYREDEMVQNLSKYKYDEEINNREMYHSFIPRYTMYEYPPDVIRAMNMQSVDLTMPRGGQLLPPVVSHIEERMVSPPYQPFSQAYIPQKSPPYHHYSGYY</sequence>
<dbReference type="PANTHER" id="PTHR24379:SF121">
    <property type="entry name" value="C2H2-TYPE DOMAIN-CONTAINING PROTEIN"/>
    <property type="match status" value="1"/>
</dbReference>
<dbReference type="InterPro" id="IPR001214">
    <property type="entry name" value="SET_dom"/>
</dbReference>
<feature type="domain" description="C2H2-type" evidence="7">
    <location>
        <begin position="418"/>
        <end position="445"/>
    </location>
</feature>
<dbReference type="SMART" id="SM00355">
    <property type="entry name" value="ZnF_C2H2"/>
    <property type="match status" value="7"/>
</dbReference>
<proteinExistence type="predicted"/>
<feature type="compositionally biased region" description="Polar residues" evidence="6">
    <location>
        <begin position="603"/>
        <end position="612"/>
    </location>
</feature>
<dbReference type="Pfam" id="PF21549">
    <property type="entry name" value="PRDM2_PR"/>
    <property type="match status" value="1"/>
</dbReference>
<feature type="region of interest" description="Disordered" evidence="6">
    <location>
        <begin position="586"/>
        <end position="617"/>
    </location>
</feature>
<feature type="compositionally biased region" description="Basic and acidic residues" evidence="6">
    <location>
        <begin position="10"/>
        <end position="21"/>
    </location>
</feature>
<feature type="region of interest" description="Disordered" evidence="6">
    <location>
        <begin position="691"/>
        <end position="713"/>
    </location>
</feature>
<dbReference type="PANTHER" id="PTHR24379">
    <property type="entry name" value="KRAB AND ZINC FINGER DOMAIN-CONTAINING"/>
    <property type="match status" value="1"/>
</dbReference>
<feature type="domain" description="C2H2-type" evidence="7">
    <location>
        <begin position="512"/>
        <end position="539"/>
    </location>
</feature>
<feature type="domain" description="C2H2-type" evidence="7">
    <location>
        <begin position="483"/>
        <end position="511"/>
    </location>
</feature>
<keyword evidence="9" id="KW-1185">Reference proteome</keyword>
<feature type="region of interest" description="Disordered" evidence="6">
    <location>
        <begin position="73"/>
        <end position="130"/>
    </location>
</feature>
<keyword evidence="4" id="KW-0862">Zinc</keyword>
<evidence type="ECO:0000256" key="3">
    <source>
        <dbReference type="ARBA" id="ARBA00022771"/>
    </source>
</evidence>
<dbReference type="GeneID" id="106662999"/>
<dbReference type="Gene3D" id="2.170.270.10">
    <property type="entry name" value="SET domain"/>
    <property type="match status" value="1"/>
</dbReference>
<evidence type="ECO:0000256" key="6">
    <source>
        <dbReference type="SAM" id="MobiDB-lite"/>
    </source>
</evidence>
<dbReference type="GO" id="GO:0008170">
    <property type="term" value="F:N-methyltransferase activity"/>
    <property type="evidence" value="ECO:0007669"/>
    <property type="project" value="UniProtKB-ARBA"/>
</dbReference>
<feature type="compositionally biased region" description="Pro residues" evidence="6">
    <location>
        <begin position="700"/>
        <end position="713"/>
    </location>
</feature>
<evidence type="ECO:0000256" key="4">
    <source>
        <dbReference type="ARBA" id="ARBA00022833"/>
    </source>
</evidence>
<dbReference type="GO" id="GO:0008270">
    <property type="term" value="F:zinc ion binding"/>
    <property type="evidence" value="ECO:0007669"/>
    <property type="project" value="UniProtKB-KW"/>
</dbReference>
<dbReference type="Proteomes" id="UP000494040">
    <property type="component" value="Unassembled WGS sequence"/>
</dbReference>
<evidence type="ECO:0000259" key="7">
    <source>
        <dbReference type="PROSITE" id="PS50157"/>
    </source>
</evidence>
<feature type="compositionally biased region" description="Basic and acidic residues" evidence="6">
    <location>
        <begin position="115"/>
        <end position="130"/>
    </location>
</feature>
<dbReference type="GO" id="GO:0008757">
    <property type="term" value="F:S-adenosylmethionine-dependent methyltransferase activity"/>
    <property type="evidence" value="ECO:0007669"/>
    <property type="project" value="UniProtKB-ARBA"/>
</dbReference>
<dbReference type="RefSeq" id="XP_014242946.1">
    <property type="nucleotide sequence ID" value="XM_014387460.2"/>
</dbReference>
<organism evidence="8 9">
    <name type="scientific">Cimex lectularius</name>
    <name type="common">Bed bug</name>
    <name type="synonym">Acanthia lectularia</name>
    <dbReference type="NCBI Taxonomy" id="79782"/>
    <lineage>
        <taxon>Eukaryota</taxon>
        <taxon>Metazoa</taxon>
        <taxon>Ecdysozoa</taxon>
        <taxon>Arthropoda</taxon>
        <taxon>Hexapoda</taxon>
        <taxon>Insecta</taxon>
        <taxon>Pterygota</taxon>
        <taxon>Neoptera</taxon>
        <taxon>Paraneoptera</taxon>
        <taxon>Hemiptera</taxon>
        <taxon>Heteroptera</taxon>
        <taxon>Panheteroptera</taxon>
        <taxon>Cimicomorpha</taxon>
        <taxon>Cimicidae</taxon>
        <taxon>Cimex</taxon>
    </lineage>
</organism>
<feature type="region of interest" description="Disordered" evidence="6">
    <location>
        <begin position="1"/>
        <end position="22"/>
    </location>
</feature>
<evidence type="ECO:0000256" key="5">
    <source>
        <dbReference type="PROSITE-ProRule" id="PRU00042"/>
    </source>
</evidence>
<dbReference type="PROSITE" id="PS50157">
    <property type="entry name" value="ZINC_FINGER_C2H2_2"/>
    <property type="match status" value="6"/>
</dbReference>
<reference evidence="8" key="1">
    <citation type="submission" date="2022-01" db="UniProtKB">
        <authorList>
            <consortium name="EnsemblMetazoa"/>
        </authorList>
    </citation>
    <scope>IDENTIFICATION</scope>
</reference>
<evidence type="ECO:0000256" key="2">
    <source>
        <dbReference type="ARBA" id="ARBA00022737"/>
    </source>
</evidence>
<dbReference type="GO" id="GO:0008276">
    <property type="term" value="F:protein methyltransferase activity"/>
    <property type="evidence" value="ECO:0007669"/>
    <property type="project" value="UniProtKB-ARBA"/>
</dbReference>
<dbReference type="InterPro" id="IPR036236">
    <property type="entry name" value="Znf_C2H2_sf"/>
</dbReference>
<name>A0A8I6RD26_CIMLE</name>
<keyword evidence="2" id="KW-0677">Repeat</keyword>
<dbReference type="OrthoDB" id="6369905at2759"/>
<keyword evidence="1" id="KW-0479">Metal-binding</keyword>
<feature type="domain" description="C2H2-type" evidence="7">
    <location>
        <begin position="389"/>
        <end position="417"/>
    </location>
</feature>
<evidence type="ECO:0000313" key="9">
    <source>
        <dbReference type="Proteomes" id="UP000494040"/>
    </source>
</evidence>
<dbReference type="Gene3D" id="3.30.160.60">
    <property type="entry name" value="Classic Zinc Finger"/>
    <property type="match status" value="4"/>
</dbReference>
<keyword evidence="3 5" id="KW-0863">Zinc-finger</keyword>
<dbReference type="InterPro" id="IPR046341">
    <property type="entry name" value="SET_dom_sf"/>
</dbReference>
<dbReference type="SUPFAM" id="SSF57667">
    <property type="entry name" value="beta-beta-alpha zinc fingers"/>
    <property type="match status" value="2"/>
</dbReference>
<feature type="domain" description="C2H2-type" evidence="7">
    <location>
        <begin position="540"/>
        <end position="565"/>
    </location>
</feature>
<dbReference type="Pfam" id="PF00096">
    <property type="entry name" value="zf-C2H2"/>
    <property type="match status" value="2"/>
</dbReference>
<dbReference type="EnsemblMetazoa" id="XM_014387460.2">
    <property type="protein sequence ID" value="XP_014242946.1"/>
    <property type="gene ID" value="LOC106662999"/>
</dbReference>
<evidence type="ECO:0000256" key="1">
    <source>
        <dbReference type="ARBA" id="ARBA00022723"/>
    </source>
</evidence>
<accession>A0A8I6RD26</accession>
<evidence type="ECO:0000313" key="8">
    <source>
        <dbReference type="EnsemblMetazoa" id="XP_014242946.1"/>
    </source>
</evidence>